<evidence type="ECO:0000259" key="5">
    <source>
        <dbReference type="Pfam" id="PF13439"/>
    </source>
</evidence>
<dbReference type="InterPro" id="IPR001296">
    <property type="entry name" value="Glyco_trans_1"/>
</dbReference>
<gene>
    <name evidence="6" type="ORF">HF329_13985</name>
</gene>
<proteinExistence type="inferred from homology"/>
<dbReference type="RefSeq" id="WP_168804626.1">
    <property type="nucleotide sequence ID" value="NZ_CP051205.1"/>
</dbReference>
<accession>A0AAE6ZHN9</accession>
<dbReference type="KEGG" id="coy:HF329_13985"/>
<feature type="domain" description="Glycosyl transferase family 1" evidence="4">
    <location>
        <begin position="210"/>
        <end position="381"/>
    </location>
</feature>
<evidence type="ECO:0000256" key="2">
    <source>
        <dbReference type="ARBA" id="ARBA00022676"/>
    </source>
</evidence>
<evidence type="ECO:0000256" key="3">
    <source>
        <dbReference type="ARBA" id="ARBA00022679"/>
    </source>
</evidence>
<comment type="similarity">
    <text evidence="1">Belongs to the glycosyltransferase group 1 family. Glycosyltransferase 4 subfamily.</text>
</comment>
<protein>
    <submittedName>
        <fullName evidence="6">Glycosyltransferase</fullName>
    </submittedName>
</protein>
<dbReference type="PANTHER" id="PTHR12526:SF640">
    <property type="entry name" value="COLANIC ACID BIOSYNTHESIS GLYCOSYLTRANSFERASE WCAL-RELATED"/>
    <property type="match status" value="1"/>
</dbReference>
<dbReference type="SUPFAM" id="SSF53756">
    <property type="entry name" value="UDP-Glycosyltransferase/glycogen phosphorylase"/>
    <property type="match status" value="1"/>
</dbReference>
<dbReference type="InterPro" id="IPR028098">
    <property type="entry name" value="Glyco_trans_4-like_N"/>
</dbReference>
<dbReference type="Proteomes" id="UP000502421">
    <property type="component" value="Chromosome"/>
</dbReference>
<sequence length="404" mass="44746">MSKNNGQEKIRLGFFFDGGEGGGVVEYVRLLLTNIDRSRFTAIGIYLGNGPSHEALKNIFDETTILTNKRLVNVGSGKTRMQRLKMNTSKLLTAVKGTRLLARAMKKHRIDIMDVNYFPLHILAGIASRMTGVPCLWHWHGAGRPTGMRANMTAFGARFFCDKIASITHFVHNSLPEAARKKSELVYNGVDTTKISGSVVNGHLLKLAGVDENTTLVGILGTVSPFKGHAYFIKAADIVLRQYPDVRFVIIGRESATQKIKVGFEAQLRKEVKEMNREREILFLGYVADPYKYLRDCKIICTPTIPYMNFLGEGFGLAAAECMAAGVAVVATKLGSFPEIIEHGKNGLLTEPKDPAALADAIMELLADEPKRKNIAMAARQHIAENFDIKGTSRKMEQLYERLV</sequence>
<dbReference type="Gene3D" id="3.40.50.2000">
    <property type="entry name" value="Glycogen Phosphorylase B"/>
    <property type="match status" value="2"/>
</dbReference>
<dbReference type="PANTHER" id="PTHR12526">
    <property type="entry name" value="GLYCOSYLTRANSFERASE"/>
    <property type="match status" value="1"/>
</dbReference>
<feature type="domain" description="Glycosyltransferase subfamily 4-like N-terminal" evidence="5">
    <location>
        <begin position="22"/>
        <end position="193"/>
    </location>
</feature>
<dbReference type="Pfam" id="PF13439">
    <property type="entry name" value="Glyco_transf_4"/>
    <property type="match status" value="1"/>
</dbReference>
<keyword evidence="3" id="KW-0808">Transferase</keyword>
<dbReference type="EMBL" id="CP051205">
    <property type="protein sequence ID" value="QJB32377.1"/>
    <property type="molecule type" value="Genomic_DNA"/>
</dbReference>
<evidence type="ECO:0000313" key="6">
    <source>
        <dbReference type="EMBL" id="QJB32377.1"/>
    </source>
</evidence>
<dbReference type="Pfam" id="PF00534">
    <property type="entry name" value="Glycos_transf_1"/>
    <property type="match status" value="1"/>
</dbReference>
<dbReference type="GO" id="GO:0016757">
    <property type="term" value="F:glycosyltransferase activity"/>
    <property type="evidence" value="ECO:0007669"/>
    <property type="project" value="UniProtKB-KW"/>
</dbReference>
<evidence type="ECO:0000259" key="4">
    <source>
        <dbReference type="Pfam" id="PF00534"/>
    </source>
</evidence>
<name>A0AAE6ZHN9_9BACT</name>
<organism evidence="6 7">
    <name type="scientific">Chitinophaga oryzae</name>
    <dbReference type="NCBI Taxonomy" id="2725414"/>
    <lineage>
        <taxon>Bacteria</taxon>
        <taxon>Pseudomonadati</taxon>
        <taxon>Bacteroidota</taxon>
        <taxon>Chitinophagia</taxon>
        <taxon>Chitinophagales</taxon>
        <taxon>Chitinophagaceae</taxon>
        <taxon>Chitinophaga</taxon>
    </lineage>
</organism>
<dbReference type="AlphaFoldDB" id="A0AAE6ZHN9"/>
<evidence type="ECO:0000256" key="1">
    <source>
        <dbReference type="ARBA" id="ARBA00009481"/>
    </source>
</evidence>
<reference evidence="7" key="1">
    <citation type="submission" date="2020-04" db="EMBL/GenBank/DDBJ databases">
        <authorList>
            <person name="Kittiwongwattana C."/>
        </authorList>
    </citation>
    <scope>NUCLEOTIDE SEQUENCE [LARGE SCALE GENOMIC DNA]</scope>
    <source>
        <strain evidence="7">1310</strain>
    </source>
</reference>
<evidence type="ECO:0000313" key="7">
    <source>
        <dbReference type="Proteomes" id="UP000502421"/>
    </source>
</evidence>
<keyword evidence="2" id="KW-0328">Glycosyltransferase</keyword>